<dbReference type="PANTHER" id="PTHR11731:SF154">
    <property type="entry name" value="VENOM DIPEPTIDYL PEPTIDASE 4-LIKE PROTEIN"/>
    <property type="match status" value="1"/>
</dbReference>
<feature type="domain" description="Dipeptidylpeptidase IV N-terminal" evidence="5">
    <location>
        <begin position="169"/>
        <end position="539"/>
    </location>
</feature>
<accession>A0A7R8VNV6</accession>
<dbReference type="GO" id="GO:0008236">
    <property type="term" value="F:serine-type peptidase activity"/>
    <property type="evidence" value="ECO:0007669"/>
    <property type="project" value="InterPro"/>
</dbReference>
<sequence length="832" mass="91560">MGRYRNGPTGKQIWEIDIMIVREVQRARGLGSCDAELSLISGRSVESHRALSYEMGDTDRRSILVELRCIIVLLALAYAAVEAEARTLVDQPRVIGQPFSLEEIIGGAFSQRGFRGTWVSGTEFIYADSVTGDILRYDVTTGTNTTLVLKEVLKLALSSPTDGGNSVVMAQLQANSMETAYNAAGVYSNVSGTSYLQLARWSPRGSALVFVLDNNIFYRPDASNETQHQITRTGEPGVYYNGVPDWVYEEEVFGSGSAFWISPRGDSLAFAVFNDTEVDEFSYFLYGTPGDLEDQYVTLRTIKYPKARKSDSTLYRLLSSLTSGTTNPHVSLKVVDLTQDLTYDSITVVDLPAPTDIVTDDHILYTVTWPTDSAVVATWTNRVQNVAVITSYNSSSGAATIVHQWGEPEGWLTPGTPLFDDAGTRFVTILSESQGEVDGDFNHVILIDTSSGERRALTSGRYTVTSIYGWNTEAAIIYYLGTGVDAPTNRHVYSVTEGGVNTCLSCPIQTPEGNKCLYSTAAFSQDLSHYSITCSGPDPATVTIFKASSSGDDATVQVWESNEVFRESVSGRSYPDWYTTQVPVDGGFDATVRLWLPPGLDTSGDTKYPMLVYVYGGPNSNQINDAYTLSFGTYLATNRSIIYGLIDGRGSGLRGNKLLFSLNRKLGTVEIEDQIAVTRSLQQQLPYIDASRTAIWGWSYGGYATAMALAKDTEGVFKCGASVAPVSSWIYYDTIYTERFMGLPTPEDNESGYNQSDVTRLIDNFKNKQFFLLHGNADDNVHYQQAMAIARSLQLADILFNQQSYPDENHSLGGVSLHVYHALDTFWTNCFQ</sequence>
<dbReference type="InterPro" id="IPR050278">
    <property type="entry name" value="Serine_Prot_S9B/DPPIV"/>
</dbReference>
<dbReference type="EMBL" id="OA568684">
    <property type="protein sequence ID" value="CAD7201774.1"/>
    <property type="molecule type" value="Genomic_DNA"/>
</dbReference>
<dbReference type="GO" id="GO:0008239">
    <property type="term" value="F:dipeptidyl-peptidase activity"/>
    <property type="evidence" value="ECO:0007669"/>
    <property type="project" value="TreeGrafter"/>
</dbReference>
<organism evidence="6">
    <name type="scientific">Timema douglasi</name>
    <name type="common">Walking stick</name>
    <dbReference type="NCBI Taxonomy" id="61478"/>
    <lineage>
        <taxon>Eukaryota</taxon>
        <taxon>Metazoa</taxon>
        <taxon>Ecdysozoa</taxon>
        <taxon>Arthropoda</taxon>
        <taxon>Hexapoda</taxon>
        <taxon>Insecta</taxon>
        <taxon>Pterygota</taxon>
        <taxon>Neoptera</taxon>
        <taxon>Polyneoptera</taxon>
        <taxon>Phasmatodea</taxon>
        <taxon>Timematodea</taxon>
        <taxon>Timematoidea</taxon>
        <taxon>Timematidae</taxon>
        <taxon>Timema</taxon>
    </lineage>
</organism>
<dbReference type="InterPro" id="IPR029058">
    <property type="entry name" value="AB_hydrolase_fold"/>
</dbReference>
<dbReference type="InterPro" id="IPR002469">
    <property type="entry name" value="Peptidase_S9B_N"/>
</dbReference>
<dbReference type="SUPFAM" id="SSF82171">
    <property type="entry name" value="DPP6 N-terminal domain-like"/>
    <property type="match status" value="1"/>
</dbReference>
<dbReference type="Gene3D" id="2.140.10.30">
    <property type="entry name" value="Dipeptidylpeptidase IV, N-terminal domain"/>
    <property type="match status" value="1"/>
</dbReference>
<dbReference type="GO" id="GO:0005886">
    <property type="term" value="C:plasma membrane"/>
    <property type="evidence" value="ECO:0007669"/>
    <property type="project" value="TreeGrafter"/>
</dbReference>
<dbReference type="InterPro" id="IPR001375">
    <property type="entry name" value="Peptidase_S9_cat"/>
</dbReference>
<evidence type="ECO:0000256" key="1">
    <source>
        <dbReference type="ARBA" id="ARBA00010036"/>
    </source>
</evidence>
<evidence type="ECO:0000256" key="3">
    <source>
        <dbReference type="ARBA" id="ARBA00072929"/>
    </source>
</evidence>
<dbReference type="Pfam" id="PF00326">
    <property type="entry name" value="Peptidase_S9"/>
    <property type="match status" value="1"/>
</dbReference>
<dbReference type="GO" id="GO:0006508">
    <property type="term" value="P:proteolysis"/>
    <property type="evidence" value="ECO:0007669"/>
    <property type="project" value="InterPro"/>
</dbReference>
<name>A0A7R8VNV6_TIMDO</name>
<evidence type="ECO:0000256" key="2">
    <source>
        <dbReference type="ARBA" id="ARBA00023180"/>
    </source>
</evidence>
<evidence type="ECO:0000259" key="4">
    <source>
        <dbReference type="Pfam" id="PF00326"/>
    </source>
</evidence>
<evidence type="ECO:0000313" key="6">
    <source>
        <dbReference type="EMBL" id="CAD7201774.1"/>
    </source>
</evidence>
<dbReference type="Pfam" id="PF00930">
    <property type="entry name" value="DPPIV_N"/>
    <property type="match status" value="1"/>
</dbReference>
<proteinExistence type="inferred from homology"/>
<dbReference type="FunFam" id="3.40.50.1820:FF:000003">
    <property type="entry name" value="Dipeptidyl peptidase 4"/>
    <property type="match status" value="1"/>
</dbReference>
<evidence type="ECO:0000259" key="5">
    <source>
        <dbReference type="Pfam" id="PF00930"/>
    </source>
</evidence>
<gene>
    <name evidence="6" type="ORF">TDIB3V08_LOCUS7968</name>
</gene>
<reference evidence="6" key="1">
    <citation type="submission" date="2020-11" db="EMBL/GenBank/DDBJ databases">
        <authorList>
            <person name="Tran Van P."/>
        </authorList>
    </citation>
    <scope>NUCLEOTIDE SEQUENCE</scope>
</reference>
<comment type="similarity">
    <text evidence="1">Belongs to the peptidase S9B family. DPPIV subfamily.</text>
</comment>
<dbReference type="SUPFAM" id="SSF53474">
    <property type="entry name" value="alpha/beta-Hydrolases"/>
    <property type="match status" value="1"/>
</dbReference>
<dbReference type="AlphaFoldDB" id="A0A7R8VNV6"/>
<protein>
    <recommendedName>
        <fullName evidence="3">Venom dipeptidyl peptidase 4</fullName>
    </recommendedName>
</protein>
<feature type="domain" description="Peptidase S9 prolyl oligopeptidase catalytic" evidence="4">
    <location>
        <begin position="629"/>
        <end position="831"/>
    </location>
</feature>
<dbReference type="PANTHER" id="PTHR11731">
    <property type="entry name" value="PROTEASE FAMILY S9B,C DIPEPTIDYL-PEPTIDASE IV-RELATED"/>
    <property type="match status" value="1"/>
</dbReference>
<keyword evidence="2" id="KW-0325">Glycoprotein</keyword>
<dbReference type="Gene3D" id="3.40.50.1820">
    <property type="entry name" value="alpha/beta hydrolase"/>
    <property type="match status" value="1"/>
</dbReference>